<evidence type="ECO:0000313" key="4">
    <source>
        <dbReference type="Proteomes" id="UP001596398"/>
    </source>
</evidence>
<feature type="transmembrane region" description="Helical" evidence="1">
    <location>
        <begin position="199"/>
        <end position="217"/>
    </location>
</feature>
<dbReference type="InterPro" id="IPR025828">
    <property type="entry name" value="Put_sensor_dom"/>
</dbReference>
<accession>A0ABD5ZRQ5</accession>
<keyword evidence="4" id="KW-1185">Reference proteome</keyword>
<feature type="transmembrane region" description="Helical" evidence="1">
    <location>
        <begin position="32"/>
        <end position="53"/>
    </location>
</feature>
<dbReference type="GeneID" id="79267708"/>
<gene>
    <name evidence="3" type="ORF">ACFQJ4_11825</name>
</gene>
<keyword evidence="1" id="KW-0472">Membrane</keyword>
<comment type="caution">
    <text evidence="3">The sequence shown here is derived from an EMBL/GenBank/DDBJ whole genome shotgun (WGS) entry which is preliminary data.</text>
</comment>
<name>A0ABD5ZRQ5_9EURY</name>
<dbReference type="RefSeq" id="WP_276234151.1">
    <property type="nucleotide sequence ID" value="NZ_CP119802.1"/>
</dbReference>
<evidence type="ECO:0000313" key="3">
    <source>
        <dbReference type="EMBL" id="MFC7236006.1"/>
    </source>
</evidence>
<organism evidence="3 4">
    <name type="scientific">Halosegnis marinus</name>
    <dbReference type="NCBI Taxonomy" id="3034023"/>
    <lineage>
        <taxon>Archaea</taxon>
        <taxon>Methanobacteriati</taxon>
        <taxon>Methanobacteriota</taxon>
        <taxon>Stenosarchaea group</taxon>
        <taxon>Halobacteria</taxon>
        <taxon>Halobacteriales</taxon>
        <taxon>Natronomonadaceae</taxon>
        <taxon>Halosegnis</taxon>
    </lineage>
</organism>
<sequence>MSTNTTRSTIRATDAFQRVMGAPFRGQTYRNLLYLALALPLGLGYFVGLVTGVALGVGLLITLVGLPILLVTLSTTTLAASLEAWLATRLVGVEASVPAVLRESTLEQGLVLPGDGFLDAVRRLLTAPSTWTSVVLVLSKFVFGIVSFVALVTSAAVTATLIAAPFVYEDATVSLGLVSEAGVGAYSVGPWVIDTLPEALVVAAGGLVLGVLALNLLNLLTRVQARYTAALLRVDAGGTA</sequence>
<proteinExistence type="predicted"/>
<feature type="transmembrane region" description="Helical" evidence="1">
    <location>
        <begin position="59"/>
        <end position="80"/>
    </location>
</feature>
<feature type="transmembrane region" description="Helical" evidence="1">
    <location>
        <begin position="141"/>
        <end position="168"/>
    </location>
</feature>
<keyword evidence="1" id="KW-1133">Transmembrane helix</keyword>
<feature type="domain" description="Putative sensor" evidence="2">
    <location>
        <begin position="34"/>
        <end position="232"/>
    </location>
</feature>
<dbReference type="Proteomes" id="UP001596398">
    <property type="component" value="Unassembled WGS sequence"/>
</dbReference>
<reference evidence="3 4" key="1">
    <citation type="journal article" date="2019" name="Int. J. Syst. Evol. Microbiol.">
        <title>The Global Catalogue of Microorganisms (GCM) 10K type strain sequencing project: providing services to taxonomists for standard genome sequencing and annotation.</title>
        <authorList>
            <consortium name="The Broad Institute Genomics Platform"/>
            <consortium name="The Broad Institute Genome Sequencing Center for Infectious Disease"/>
            <person name="Wu L."/>
            <person name="Ma J."/>
        </authorList>
    </citation>
    <scope>NUCLEOTIDE SEQUENCE [LARGE SCALE GENOMIC DNA]</scope>
    <source>
        <strain evidence="3 4">DT85</strain>
    </source>
</reference>
<evidence type="ECO:0000256" key="1">
    <source>
        <dbReference type="SAM" id="Phobius"/>
    </source>
</evidence>
<evidence type="ECO:0000259" key="2">
    <source>
        <dbReference type="Pfam" id="PF13796"/>
    </source>
</evidence>
<keyword evidence="1" id="KW-0812">Transmembrane</keyword>
<dbReference type="AlphaFoldDB" id="A0ABD5ZRQ5"/>
<dbReference type="Pfam" id="PF13796">
    <property type="entry name" value="Sensor"/>
    <property type="match status" value="1"/>
</dbReference>
<dbReference type="EMBL" id="JBHTAP010000001">
    <property type="protein sequence ID" value="MFC7236006.1"/>
    <property type="molecule type" value="Genomic_DNA"/>
</dbReference>
<protein>
    <submittedName>
        <fullName evidence="3">Sensor domain-containing protein</fullName>
    </submittedName>
</protein>